<organism evidence="2 3">
    <name type="scientific">Falsochrobactrum ovis</name>
    <dbReference type="NCBI Taxonomy" id="1293442"/>
    <lineage>
        <taxon>Bacteria</taxon>
        <taxon>Pseudomonadati</taxon>
        <taxon>Pseudomonadota</taxon>
        <taxon>Alphaproteobacteria</taxon>
        <taxon>Hyphomicrobiales</taxon>
        <taxon>Brucellaceae</taxon>
        <taxon>Falsochrobactrum</taxon>
    </lineage>
</organism>
<evidence type="ECO:0000256" key="1">
    <source>
        <dbReference type="SAM" id="SignalP"/>
    </source>
</evidence>
<dbReference type="EMBL" id="QLMK01000022">
    <property type="protein sequence ID" value="RAK25585.1"/>
    <property type="molecule type" value="Genomic_DNA"/>
</dbReference>
<accession>A0A364JRZ8</accession>
<dbReference type="OrthoDB" id="7376398at2"/>
<keyword evidence="3" id="KW-1185">Reference proteome</keyword>
<dbReference type="AlphaFoldDB" id="A0A364JRZ8"/>
<name>A0A364JRZ8_9HYPH</name>
<gene>
    <name evidence="2" type="ORF">C7374_1222</name>
</gene>
<feature type="chain" id="PRO_5017032462" evidence="1">
    <location>
        <begin position="25"/>
        <end position="165"/>
    </location>
</feature>
<reference evidence="2 3" key="1">
    <citation type="submission" date="2018-06" db="EMBL/GenBank/DDBJ databases">
        <title>Genomic Encyclopedia of Type Strains, Phase IV (KMG-IV): sequencing the most valuable type-strain genomes for metagenomic binning, comparative biology and taxonomic classification.</title>
        <authorList>
            <person name="Goeker M."/>
        </authorList>
    </citation>
    <scope>NUCLEOTIDE SEQUENCE [LARGE SCALE GENOMIC DNA]</scope>
    <source>
        <strain evidence="2 3">DSM 26720</strain>
    </source>
</reference>
<keyword evidence="1" id="KW-0732">Signal</keyword>
<dbReference type="Proteomes" id="UP000249453">
    <property type="component" value="Unassembled WGS sequence"/>
</dbReference>
<proteinExistence type="predicted"/>
<protein>
    <submittedName>
        <fullName evidence="2">Uncharacterized protein</fullName>
    </submittedName>
</protein>
<feature type="signal peptide" evidence="1">
    <location>
        <begin position="1"/>
        <end position="24"/>
    </location>
</feature>
<evidence type="ECO:0000313" key="3">
    <source>
        <dbReference type="Proteomes" id="UP000249453"/>
    </source>
</evidence>
<sequence length="165" mass="17680">MRSWRIQFAGLLFAVMGLNTAAMAAGPDMGFDVTIALSDKAAAKLAADHETIIAFAIYYGDPKKSAANHVNEIGLISLSSSDETVEIVGRGQKVHISGDNVEAKRIDWVNGPVKVNLNVASGRKSGPDNILSCDFIDGALSQVRKRPITLHCSLISENVETKLFP</sequence>
<comment type="caution">
    <text evidence="2">The sequence shown here is derived from an EMBL/GenBank/DDBJ whole genome shotgun (WGS) entry which is preliminary data.</text>
</comment>
<dbReference type="RefSeq" id="WP_111576379.1">
    <property type="nucleotide sequence ID" value="NZ_JBHEEY010000022.1"/>
</dbReference>
<evidence type="ECO:0000313" key="2">
    <source>
        <dbReference type="EMBL" id="RAK25585.1"/>
    </source>
</evidence>